<evidence type="ECO:0000313" key="2">
    <source>
        <dbReference type="Proteomes" id="UP000032431"/>
    </source>
</evidence>
<dbReference type="OrthoDB" id="9796135at2"/>
<dbReference type="EMBL" id="LM995447">
    <property type="protein sequence ID" value="CDZ23266.1"/>
    <property type="molecule type" value="Genomic_DNA"/>
</dbReference>
<dbReference type="InterPro" id="IPR027271">
    <property type="entry name" value="Acetolactate_synth/TF_NikR_C"/>
</dbReference>
<dbReference type="Pfam" id="PF21699">
    <property type="entry name" value="TM1266-like"/>
    <property type="match status" value="1"/>
</dbReference>
<dbReference type="HOGENOM" id="CLU_170247_0_1_9"/>
<name>A0A078KI86_9FIRM</name>
<reference evidence="2" key="1">
    <citation type="submission" date="2014-07" db="EMBL/GenBank/DDBJ databases">
        <authorList>
            <person name="Wibberg D."/>
        </authorList>
    </citation>
    <scope>NUCLEOTIDE SEQUENCE [LARGE SCALE GENOMIC DNA]</scope>
    <source>
        <strain evidence="2">DG5</strain>
    </source>
</reference>
<dbReference type="PATRIC" id="fig|29343.3.peg.124"/>
<dbReference type="InterPro" id="IPR045865">
    <property type="entry name" value="ACT-like_dom_sf"/>
</dbReference>
<evidence type="ECO:0000313" key="1">
    <source>
        <dbReference type="EMBL" id="CDZ23266.1"/>
    </source>
</evidence>
<protein>
    <recommendedName>
        <fullName evidence="3">Transcription factor NikR nickel binding C-terminal domain-containing protein</fullName>
    </recommendedName>
</protein>
<sequence>MEKRLGVIGIVVEDLGSVEKLNAVLHEYAHIIVGRMGIPYRERGISVISLIVDGSNDDISALTGKIGRIRNVSVKSALTKA</sequence>
<accession>A0A078KI86</accession>
<dbReference type="Gene3D" id="3.30.70.1150">
    <property type="entry name" value="ACT-like. Chain A, domain 2"/>
    <property type="match status" value="1"/>
</dbReference>
<dbReference type="AlphaFoldDB" id="A0A078KI86"/>
<gene>
    <name evidence="1" type="ORF">CCDG5_0122</name>
</gene>
<keyword evidence="2" id="KW-1185">Reference proteome</keyword>
<dbReference type="InterPro" id="IPR023860">
    <property type="entry name" value="FeFe-hyd_TM1266"/>
</dbReference>
<dbReference type="NCBIfam" id="TIGR03959">
    <property type="entry name" value="hyd_TM1266"/>
    <property type="match status" value="1"/>
</dbReference>
<organism evidence="1 2">
    <name type="scientific">[Clostridium] cellulosi</name>
    <dbReference type="NCBI Taxonomy" id="29343"/>
    <lineage>
        <taxon>Bacteria</taxon>
        <taxon>Bacillati</taxon>
        <taxon>Bacillota</taxon>
        <taxon>Clostridia</taxon>
        <taxon>Eubacteriales</taxon>
        <taxon>Oscillospiraceae</taxon>
        <taxon>Oscillospiraceae incertae sedis</taxon>
    </lineage>
</organism>
<dbReference type="Proteomes" id="UP000032431">
    <property type="component" value="Chromosome I"/>
</dbReference>
<dbReference type="KEGG" id="ccel:CCDG5_0122"/>
<dbReference type="SUPFAM" id="SSF55021">
    <property type="entry name" value="ACT-like"/>
    <property type="match status" value="1"/>
</dbReference>
<proteinExistence type="predicted"/>
<evidence type="ECO:0008006" key="3">
    <source>
        <dbReference type="Google" id="ProtNLM"/>
    </source>
</evidence>
<dbReference type="STRING" id="29343.CCDG5_0122"/>